<name>A0A2B4SMD4_STYPI</name>
<proteinExistence type="predicted"/>
<reference evidence="4" key="1">
    <citation type="journal article" date="2017" name="bioRxiv">
        <title>Comparative analysis of the genomes of Stylophora pistillata and Acropora digitifera provides evidence for extensive differences between species of corals.</title>
        <authorList>
            <person name="Voolstra C.R."/>
            <person name="Li Y."/>
            <person name="Liew Y.J."/>
            <person name="Baumgarten S."/>
            <person name="Zoccola D."/>
            <person name="Flot J.-F."/>
            <person name="Tambutte S."/>
            <person name="Allemand D."/>
            <person name="Aranda M."/>
        </authorList>
    </citation>
    <scope>NUCLEOTIDE SEQUENCE [LARGE SCALE GENOMIC DNA]</scope>
</reference>
<dbReference type="OrthoDB" id="5967384at2759"/>
<evidence type="ECO:0000256" key="1">
    <source>
        <dbReference type="SAM" id="MobiDB-lite"/>
    </source>
</evidence>
<comment type="caution">
    <text evidence="3">The sequence shown here is derived from an EMBL/GenBank/DDBJ whole genome shotgun (WGS) entry which is preliminary data.</text>
</comment>
<sequence>MEKLVAVRMRSFSAVLFVLVLMCGSEASLSSSYVGDCRYLELFCDMRKCITLFIKALQNDPEGDCGVKVNQTISCVRRAYMICLGTHHANHFEDVRIQFTEYSMCHEGSLGLPTPHSLEVLVSHCSESFNSNLNTCTKSFQETFSRDKADPDLCEEHANATECLRKLYASTCTGLVAIYQELFNLTFIENNYNPYCVDNRDPGASKIADQCTGVRDLDNPSTKFLKNNSTENIRNNSKNVHNITGNAINTPSDDTLKESASKSPKHTNAATDTRINTFQVILFTYVVLLLSFEF</sequence>
<feature type="signal peptide" evidence="2">
    <location>
        <begin position="1"/>
        <end position="27"/>
    </location>
</feature>
<accession>A0A2B4SMD4</accession>
<organism evidence="3 4">
    <name type="scientific">Stylophora pistillata</name>
    <name type="common">Smooth cauliflower coral</name>
    <dbReference type="NCBI Taxonomy" id="50429"/>
    <lineage>
        <taxon>Eukaryota</taxon>
        <taxon>Metazoa</taxon>
        <taxon>Cnidaria</taxon>
        <taxon>Anthozoa</taxon>
        <taxon>Hexacorallia</taxon>
        <taxon>Scleractinia</taxon>
        <taxon>Astrocoeniina</taxon>
        <taxon>Pocilloporidae</taxon>
        <taxon>Stylophora</taxon>
    </lineage>
</organism>
<feature type="region of interest" description="Disordered" evidence="1">
    <location>
        <begin position="241"/>
        <end position="268"/>
    </location>
</feature>
<dbReference type="AlphaFoldDB" id="A0A2B4SMD4"/>
<evidence type="ECO:0000313" key="4">
    <source>
        <dbReference type="Proteomes" id="UP000225706"/>
    </source>
</evidence>
<dbReference type="EMBL" id="LSMT01000062">
    <property type="protein sequence ID" value="PFX29667.1"/>
    <property type="molecule type" value="Genomic_DNA"/>
</dbReference>
<evidence type="ECO:0000256" key="2">
    <source>
        <dbReference type="SAM" id="SignalP"/>
    </source>
</evidence>
<protein>
    <submittedName>
        <fullName evidence="3">Uncharacterized protein</fullName>
    </submittedName>
</protein>
<evidence type="ECO:0000313" key="3">
    <source>
        <dbReference type="EMBL" id="PFX29667.1"/>
    </source>
</evidence>
<dbReference type="Proteomes" id="UP000225706">
    <property type="component" value="Unassembled WGS sequence"/>
</dbReference>
<keyword evidence="2" id="KW-0732">Signal</keyword>
<feature type="chain" id="PRO_5012541266" evidence="2">
    <location>
        <begin position="28"/>
        <end position="294"/>
    </location>
</feature>
<gene>
    <name evidence="3" type="ORF">AWC38_SpisGene5587</name>
</gene>
<feature type="compositionally biased region" description="Polar residues" evidence="1">
    <location>
        <begin position="241"/>
        <end position="253"/>
    </location>
</feature>
<keyword evidence="4" id="KW-1185">Reference proteome</keyword>